<protein>
    <submittedName>
        <fullName evidence="1">Uncharacterized protein</fullName>
    </submittedName>
</protein>
<dbReference type="Proteomes" id="UP000216345">
    <property type="component" value="Unassembled WGS sequence"/>
</dbReference>
<gene>
    <name evidence="1" type="ORF">CEV32_4049</name>
</gene>
<sequence>MPVRGLLSGGQGDFRGCFPIGPGLPQLSLLRYCLLRQVDVPSREILGF</sequence>
<evidence type="ECO:0000313" key="1">
    <source>
        <dbReference type="EMBL" id="OYR17289.1"/>
    </source>
</evidence>
<name>A0A256FR12_9HYPH</name>
<accession>A0A256FR12</accession>
<comment type="caution">
    <text evidence="1">The sequence shown here is derived from an EMBL/GenBank/DDBJ whole genome shotgun (WGS) entry which is preliminary data.</text>
</comment>
<dbReference type="AlphaFoldDB" id="A0A256FR12"/>
<keyword evidence="2" id="KW-1185">Reference proteome</keyword>
<dbReference type="EMBL" id="NNRK01000020">
    <property type="protein sequence ID" value="OYR17289.1"/>
    <property type="molecule type" value="Genomic_DNA"/>
</dbReference>
<reference evidence="1 2" key="1">
    <citation type="submission" date="2017-07" db="EMBL/GenBank/DDBJ databases">
        <title>Phylogenetic study on the rhizospheric bacterium Ochrobactrum sp. A44.</title>
        <authorList>
            <person name="Krzyzanowska D.M."/>
            <person name="Ossowicki A."/>
            <person name="Rajewska M."/>
            <person name="Maciag T."/>
            <person name="Kaczynski Z."/>
            <person name="Czerwicka M."/>
            <person name="Jafra S."/>
        </authorList>
    </citation>
    <scope>NUCLEOTIDE SEQUENCE [LARGE SCALE GENOMIC DNA]</scope>
    <source>
        <strain evidence="1 2">PR17</strain>
    </source>
</reference>
<proteinExistence type="predicted"/>
<evidence type="ECO:0000313" key="2">
    <source>
        <dbReference type="Proteomes" id="UP000216345"/>
    </source>
</evidence>
<organism evidence="1 2">
    <name type="scientific">Brucella rhizosphaerae</name>
    <dbReference type="NCBI Taxonomy" id="571254"/>
    <lineage>
        <taxon>Bacteria</taxon>
        <taxon>Pseudomonadati</taxon>
        <taxon>Pseudomonadota</taxon>
        <taxon>Alphaproteobacteria</taxon>
        <taxon>Hyphomicrobiales</taxon>
        <taxon>Brucellaceae</taxon>
        <taxon>Brucella/Ochrobactrum group</taxon>
        <taxon>Brucella</taxon>
    </lineage>
</organism>